<dbReference type="EnsemblPlants" id="EMT10904">
    <property type="protein sequence ID" value="EMT10904"/>
    <property type="gene ID" value="F775_11869"/>
</dbReference>
<dbReference type="GO" id="GO:0016607">
    <property type="term" value="C:nuclear speck"/>
    <property type="evidence" value="ECO:0007669"/>
    <property type="project" value="TreeGrafter"/>
</dbReference>
<dbReference type="GO" id="GO:0006281">
    <property type="term" value="P:DNA repair"/>
    <property type="evidence" value="ECO:0007669"/>
    <property type="project" value="TreeGrafter"/>
</dbReference>
<dbReference type="PANTHER" id="PTHR33962">
    <property type="entry name" value="RECQ-MEDIATED GENOME INSTABILITY PROTEIN 2 RMI2"/>
    <property type="match status" value="1"/>
</dbReference>
<dbReference type="AlphaFoldDB" id="M8BVT5"/>
<reference evidence="2" key="1">
    <citation type="submission" date="2015-06" db="UniProtKB">
        <authorList>
            <consortium name="EnsemblPlants"/>
        </authorList>
    </citation>
    <scope>IDENTIFICATION</scope>
</reference>
<dbReference type="PANTHER" id="PTHR33962:SF1">
    <property type="entry name" value="RECQ-MEDIATED GENOME INSTABILITY PROTEIN 2"/>
    <property type="match status" value="1"/>
</dbReference>
<dbReference type="GO" id="GO:2000042">
    <property type="term" value="P:negative regulation of double-strand break repair via homologous recombination"/>
    <property type="evidence" value="ECO:0007669"/>
    <property type="project" value="TreeGrafter"/>
</dbReference>
<dbReference type="Pfam" id="PF16100">
    <property type="entry name" value="RMI2"/>
    <property type="match status" value="1"/>
</dbReference>
<proteinExistence type="predicted"/>
<dbReference type="GO" id="GO:0005829">
    <property type="term" value="C:cytosol"/>
    <property type="evidence" value="ECO:0007669"/>
    <property type="project" value="TreeGrafter"/>
</dbReference>
<accession>M8BVT5</accession>
<dbReference type="InterPro" id="IPR013120">
    <property type="entry name" value="FAR_NAD-bd"/>
</dbReference>
<dbReference type="Pfam" id="PF07993">
    <property type="entry name" value="NAD_binding_4"/>
    <property type="match status" value="1"/>
</dbReference>
<dbReference type="InterPro" id="IPR032245">
    <property type="entry name" value="RMI2"/>
</dbReference>
<dbReference type="Gene3D" id="3.40.50.720">
    <property type="entry name" value="NAD(P)-binding Rossmann-like Domain"/>
    <property type="match status" value="1"/>
</dbReference>
<evidence type="ECO:0000259" key="1">
    <source>
        <dbReference type="Pfam" id="PF07993"/>
    </source>
</evidence>
<dbReference type="GO" id="GO:0043007">
    <property type="term" value="P:maintenance of rDNA"/>
    <property type="evidence" value="ECO:0007669"/>
    <property type="project" value="TreeGrafter"/>
</dbReference>
<feature type="domain" description="Thioester reductase (TE)" evidence="1">
    <location>
        <begin position="206"/>
        <end position="313"/>
    </location>
</feature>
<dbReference type="Gene3D" id="2.40.50.140">
    <property type="entry name" value="Nucleic acid-binding proteins"/>
    <property type="match status" value="1"/>
</dbReference>
<dbReference type="InterPro" id="IPR012340">
    <property type="entry name" value="NA-bd_OB-fold"/>
</dbReference>
<organism evidence="2">
    <name type="scientific">Aegilops tauschii</name>
    <name type="common">Tausch's goatgrass</name>
    <name type="synonym">Aegilops squarrosa</name>
    <dbReference type="NCBI Taxonomy" id="37682"/>
    <lineage>
        <taxon>Eukaryota</taxon>
        <taxon>Viridiplantae</taxon>
        <taxon>Streptophyta</taxon>
        <taxon>Embryophyta</taxon>
        <taxon>Tracheophyta</taxon>
        <taxon>Spermatophyta</taxon>
        <taxon>Magnoliopsida</taxon>
        <taxon>Liliopsida</taxon>
        <taxon>Poales</taxon>
        <taxon>Poaceae</taxon>
        <taxon>BOP clade</taxon>
        <taxon>Pooideae</taxon>
        <taxon>Triticodae</taxon>
        <taxon>Triticeae</taxon>
        <taxon>Triticinae</taxon>
        <taxon>Aegilops</taxon>
    </lineage>
</organism>
<evidence type="ECO:0000313" key="2">
    <source>
        <dbReference type="EnsemblPlants" id="EMT10904"/>
    </source>
</evidence>
<protein>
    <submittedName>
        <fullName evidence="2">Fatty acyl-CoA reductase</fullName>
    </submittedName>
</protein>
<dbReference type="GO" id="GO:0033045">
    <property type="term" value="P:regulation of sister chromatid segregation"/>
    <property type="evidence" value="ECO:0007669"/>
    <property type="project" value="TreeGrafter"/>
</dbReference>
<name>M8BVT5_AEGTA</name>
<sequence>MDYSLAALKLFASQLAGSTTAPSSEGSSPAQMLFGIRFQRAWIQVPSSSPSRPFLSFARSLCPALTARCGRQGVVVRADYSVGDGRLFVDDGSCVTELMLRPEDAKGQPWRPGMYVLIIGAYIAPQSTESLPMVKVHKIVDLSAQPDREAMWYMEVAEAYNFFYKADASGFRCRALNITATASLCTRACVAGAPDLLLMTAALSQIAAVLIDPILRTNPDVGKIYVLIKAKDNEAAMKRLKNEVEDTELFRCLQEIHGKNYHSFVLSKQVPVVGNFREAYIGIAPELAKEIAEEVDVIVNSAANTTFDERFVKLY</sequence>